<dbReference type="Gene3D" id="1.10.630.10">
    <property type="entry name" value="Cytochrome P450"/>
    <property type="match status" value="1"/>
</dbReference>
<dbReference type="SUPFAM" id="SSF48264">
    <property type="entry name" value="Cytochrome P450"/>
    <property type="match status" value="1"/>
</dbReference>
<dbReference type="InterPro" id="IPR036396">
    <property type="entry name" value="Cyt_P450_sf"/>
</dbReference>
<feature type="transmembrane region" description="Helical" evidence="1">
    <location>
        <begin position="6"/>
        <end position="27"/>
    </location>
</feature>
<name>A0A9W9KAG9_9EURO</name>
<dbReference type="GO" id="GO:0005506">
    <property type="term" value="F:iron ion binding"/>
    <property type="evidence" value="ECO:0007669"/>
    <property type="project" value="InterPro"/>
</dbReference>
<dbReference type="RefSeq" id="XP_056474190.1">
    <property type="nucleotide sequence ID" value="XM_056618031.1"/>
</dbReference>
<proteinExistence type="predicted"/>
<dbReference type="GeneID" id="81357010"/>
<comment type="caution">
    <text evidence="2">The sequence shown here is derived from an EMBL/GenBank/DDBJ whole genome shotgun (WGS) entry which is preliminary data.</text>
</comment>
<dbReference type="GO" id="GO:0016705">
    <property type="term" value="F:oxidoreductase activity, acting on paired donors, with incorporation or reduction of molecular oxygen"/>
    <property type="evidence" value="ECO:0007669"/>
    <property type="project" value="InterPro"/>
</dbReference>
<dbReference type="EMBL" id="JAPQKI010000005">
    <property type="protein sequence ID" value="KAJ5098536.1"/>
    <property type="molecule type" value="Genomic_DNA"/>
</dbReference>
<keyword evidence="1" id="KW-0812">Transmembrane</keyword>
<keyword evidence="3" id="KW-1185">Reference proteome</keyword>
<reference evidence="2" key="2">
    <citation type="journal article" date="2023" name="IMA Fungus">
        <title>Comparative genomic study of the Penicillium genus elucidates a diverse pangenome and 15 lateral gene transfer events.</title>
        <authorList>
            <person name="Petersen C."/>
            <person name="Sorensen T."/>
            <person name="Nielsen M.R."/>
            <person name="Sondergaard T.E."/>
            <person name="Sorensen J.L."/>
            <person name="Fitzpatrick D.A."/>
            <person name="Frisvad J.C."/>
            <person name="Nielsen K.L."/>
        </authorList>
    </citation>
    <scope>NUCLEOTIDE SEQUENCE</scope>
    <source>
        <strain evidence="2">IBT 30761</strain>
    </source>
</reference>
<protein>
    <submittedName>
        <fullName evidence="2">Uncharacterized protein</fullName>
    </submittedName>
</protein>
<organism evidence="2 3">
    <name type="scientific">Penicillium argentinense</name>
    <dbReference type="NCBI Taxonomy" id="1131581"/>
    <lineage>
        <taxon>Eukaryota</taxon>
        <taxon>Fungi</taxon>
        <taxon>Dikarya</taxon>
        <taxon>Ascomycota</taxon>
        <taxon>Pezizomycotina</taxon>
        <taxon>Eurotiomycetes</taxon>
        <taxon>Eurotiomycetidae</taxon>
        <taxon>Eurotiales</taxon>
        <taxon>Aspergillaceae</taxon>
        <taxon>Penicillium</taxon>
    </lineage>
</organism>
<evidence type="ECO:0000313" key="2">
    <source>
        <dbReference type="EMBL" id="KAJ5098536.1"/>
    </source>
</evidence>
<keyword evidence="1" id="KW-1133">Transmembrane helix</keyword>
<dbReference type="GO" id="GO:0020037">
    <property type="term" value="F:heme binding"/>
    <property type="evidence" value="ECO:0007669"/>
    <property type="project" value="InterPro"/>
</dbReference>
<keyword evidence="1" id="KW-0472">Membrane</keyword>
<dbReference type="OrthoDB" id="4355844at2759"/>
<dbReference type="GO" id="GO:0004497">
    <property type="term" value="F:monooxygenase activity"/>
    <property type="evidence" value="ECO:0007669"/>
    <property type="project" value="InterPro"/>
</dbReference>
<dbReference type="Proteomes" id="UP001149074">
    <property type="component" value="Unassembled WGS sequence"/>
</dbReference>
<dbReference type="AlphaFoldDB" id="A0A9W9KAG9"/>
<evidence type="ECO:0000256" key="1">
    <source>
        <dbReference type="SAM" id="Phobius"/>
    </source>
</evidence>
<reference evidence="2" key="1">
    <citation type="submission" date="2022-11" db="EMBL/GenBank/DDBJ databases">
        <authorList>
            <person name="Petersen C."/>
        </authorList>
    </citation>
    <scope>NUCLEOTIDE SEQUENCE</scope>
    <source>
        <strain evidence="2">IBT 30761</strain>
    </source>
</reference>
<accession>A0A9W9KAG9</accession>
<gene>
    <name evidence="2" type="ORF">N7532_005537</name>
</gene>
<evidence type="ECO:0000313" key="3">
    <source>
        <dbReference type="Proteomes" id="UP001149074"/>
    </source>
</evidence>
<sequence>MDYPGIIHITAIPVVLYLIRYLCGLYWRLQHVSGPFFAKFTNLQRVWWVKTGRAHEYHREMHAMYGPVVRFGPNMVSISDPQAIPAIYPSRPGFPKVGTGSARAIASIY</sequence>